<comment type="similarity">
    <text evidence="2 9">Belongs to the RecN family.</text>
</comment>
<dbReference type="PIRSF" id="PIRSF003128">
    <property type="entry name" value="RecN"/>
    <property type="match status" value="1"/>
</dbReference>
<accession>A0A4Q9KDH8</accession>
<protein>
    <recommendedName>
        <fullName evidence="3 9">DNA repair protein RecN</fullName>
    </recommendedName>
    <alternativeName>
        <fullName evidence="8 9">Recombination protein N</fullName>
    </alternativeName>
</protein>
<dbReference type="Proteomes" id="UP000292373">
    <property type="component" value="Unassembled WGS sequence"/>
</dbReference>
<sequence length="561" mass="58336">MLTELRIARLGVIDDATLELGPGFTAVTGETGAGKTMVVSGLGLLTGGKAESRLIRHGADRALVEGRLSIDPELAAAVDAAGGQVEDAEVLLSRVLMPSRSRALLGGAQVTAPGLAEAVGERITIHGQSEQIRLGSAERQREVLDAFGGPEASALLADYRTRWVQQRAWAAELVQLTTDAQARARELALLEFGLAEVEKADPQPGEDAALVTEQRRLQSVDDLRLGARAAIVALAGDDESATDGPSALGLVGTARKALAAIAPEDEQAESLARRVDEASFLLADAAGDLASYMAGLDADPARLEWIAERLATLQGLTRRYGETIDEVLAWAQQAAVDVTRLTGSDDRIAQLGGLLATGRGELEGLAARITAAREASAAELARLVEAELAALAMPNARLAFDVSPLEDLGPHGADAVALLFSANPGSAPAPLAKVASGGELSRVRLALEVVLAAGADGRTFVFDEVDAGVGGAVALEIGRRLARLAEHAQVIVVTHLAQVAAFADRHYVVLKADDGQVTTSGVREVARAERVDELARMMAGLDGTDAARAHATELLAEASRA</sequence>
<dbReference type="InterPro" id="IPR004604">
    <property type="entry name" value="DNA_recomb/repair_RecN"/>
</dbReference>
<evidence type="ECO:0000259" key="10">
    <source>
        <dbReference type="Pfam" id="PF02463"/>
    </source>
</evidence>
<dbReference type="AlphaFoldDB" id="A0A4Q9KDH8"/>
<dbReference type="PANTHER" id="PTHR11059">
    <property type="entry name" value="DNA REPAIR PROTEIN RECN"/>
    <property type="match status" value="1"/>
</dbReference>
<dbReference type="GO" id="GO:0005524">
    <property type="term" value="F:ATP binding"/>
    <property type="evidence" value="ECO:0007669"/>
    <property type="project" value="UniProtKB-KW"/>
</dbReference>
<organism evidence="11 12">
    <name type="scientific">Propioniciclava sinopodophylli</name>
    <dbReference type="NCBI Taxonomy" id="1837344"/>
    <lineage>
        <taxon>Bacteria</taxon>
        <taxon>Bacillati</taxon>
        <taxon>Actinomycetota</taxon>
        <taxon>Actinomycetes</taxon>
        <taxon>Propionibacteriales</taxon>
        <taxon>Propionibacteriaceae</taxon>
        <taxon>Propioniciclava</taxon>
    </lineage>
</organism>
<evidence type="ECO:0000256" key="4">
    <source>
        <dbReference type="ARBA" id="ARBA00022741"/>
    </source>
</evidence>
<comment type="function">
    <text evidence="1 9">May be involved in recombinational repair of damaged DNA.</text>
</comment>
<proteinExistence type="inferred from homology"/>
<dbReference type="Gene3D" id="3.40.50.300">
    <property type="entry name" value="P-loop containing nucleotide triphosphate hydrolases"/>
    <property type="match status" value="2"/>
</dbReference>
<dbReference type="EMBL" id="SDMQ01000007">
    <property type="protein sequence ID" value="TBT84711.1"/>
    <property type="molecule type" value="Genomic_DNA"/>
</dbReference>
<evidence type="ECO:0000313" key="12">
    <source>
        <dbReference type="Proteomes" id="UP000292373"/>
    </source>
</evidence>
<dbReference type="GO" id="GO:0043590">
    <property type="term" value="C:bacterial nucleoid"/>
    <property type="evidence" value="ECO:0007669"/>
    <property type="project" value="TreeGrafter"/>
</dbReference>
<dbReference type="GO" id="GO:0006310">
    <property type="term" value="P:DNA recombination"/>
    <property type="evidence" value="ECO:0007669"/>
    <property type="project" value="InterPro"/>
</dbReference>
<dbReference type="OrthoDB" id="9806954at2"/>
<reference evidence="11 12" key="1">
    <citation type="submission" date="2019-01" db="EMBL/GenBank/DDBJ databases">
        <title>Lactibacter flavus gen. nov., sp. nov., a novel bacterium of the family Propionibacteriaceae isolated from raw milk and dairy products.</title>
        <authorList>
            <person name="Huptas C."/>
            <person name="Wenning M."/>
            <person name="Breitenwieser F."/>
            <person name="Doll E."/>
            <person name="Von Neubeck M."/>
            <person name="Busse H.-J."/>
            <person name="Scherer S."/>
        </authorList>
    </citation>
    <scope>NUCLEOTIDE SEQUENCE [LARGE SCALE GENOMIC DNA]</scope>
    <source>
        <strain evidence="11 12">KCTC 33808</strain>
    </source>
</reference>
<keyword evidence="6" id="KW-0067">ATP-binding</keyword>
<dbReference type="InterPro" id="IPR027417">
    <property type="entry name" value="P-loop_NTPase"/>
</dbReference>
<name>A0A4Q9KDH8_9ACTN</name>
<dbReference type="CDD" id="cd03241">
    <property type="entry name" value="ABC_RecN"/>
    <property type="match status" value="1"/>
</dbReference>
<evidence type="ECO:0000256" key="8">
    <source>
        <dbReference type="ARBA" id="ARBA00033408"/>
    </source>
</evidence>
<dbReference type="InterPro" id="IPR003395">
    <property type="entry name" value="RecF/RecN/SMC_N"/>
</dbReference>
<evidence type="ECO:0000313" key="11">
    <source>
        <dbReference type="EMBL" id="TBT84711.1"/>
    </source>
</evidence>
<dbReference type="FunFam" id="3.40.50.300:FF:000356">
    <property type="entry name" value="DNA repair protein RecN"/>
    <property type="match status" value="1"/>
</dbReference>
<evidence type="ECO:0000256" key="3">
    <source>
        <dbReference type="ARBA" id="ARBA00021315"/>
    </source>
</evidence>
<keyword evidence="5 9" id="KW-0227">DNA damage</keyword>
<evidence type="ECO:0000256" key="7">
    <source>
        <dbReference type="ARBA" id="ARBA00023204"/>
    </source>
</evidence>
<gene>
    <name evidence="11" type="primary">recN</name>
    <name evidence="11" type="ORF">ET989_08640</name>
</gene>
<keyword evidence="12" id="KW-1185">Reference proteome</keyword>
<dbReference type="Pfam" id="PF02463">
    <property type="entry name" value="SMC_N"/>
    <property type="match status" value="1"/>
</dbReference>
<dbReference type="RefSeq" id="WP_131168133.1">
    <property type="nucleotide sequence ID" value="NZ_SDMQ01000007.1"/>
</dbReference>
<dbReference type="GO" id="GO:0006281">
    <property type="term" value="P:DNA repair"/>
    <property type="evidence" value="ECO:0007669"/>
    <property type="project" value="UniProtKB-KW"/>
</dbReference>
<evidence type="ECO:0000256" key="9">
    <source>
        <dbReference type="PIRNR" id="PIRNR003128"/>
    </source>
</evidence>
<evidence type="ECO:0000256" key="2">
    <source>
        <dbReference type="ARBA" id="ARBA00009441"/>
    </source>
</evidence>
<keyword evidence="4" id="KW-0547">Nucleotide-binding</keyword>
<dbReference type="GO" id="GO:0009432">
    <property type="term" value="P:SOS response"/>
    <property type="evidence" value="ECO:0007669"/>
    <property type="project" value="TreeGrafter"/>
</dbReference>
<evidence type="ECO:0000256" key="1">
    <source>
        <dbReference type="ARBA" id="ARBA00003618"/>
    </source>
</evidence>
<dbReference type="PANTHER" id="PTHR11059:SF0">
    <property type="entry name" value="DNA REPAIR PROTEIN RECN"/>
    <property type="match status" value="1"/>
</dbReference>
<dbReference type="SUPFAM" id="SSF52540">
    <property type="entry name" value="P-loop containing nucleoside triphosphate hydrolases"/>
    <property type="match status" value="1"/>
</dbReference>
<comment type="caution">
    <text evidence="11">The sequence shown here is derived from an EMBL/GenBank/DDBJ whole genome shotgun (WGS) entry which is preliminary data.</text>
</comment>
<evidence type="ECO:0000256" key="5">
    <source>
        <dbReference type="ARBA" id="ARBA00022763"/>
    </source>
</evidence>
<keyword evidence="7 9" id="KW-0234">DNA repair</keyword>
<feature type="domain" description="RecF/RecN/SMC N-terminal" evidence="10">
    <location>
        <begin position="14"/>
        <end position="515"/>
    </location>
</feature>
<dbReference type="NCBIfam" id="TIGR00634">
    <property type="entry name" value="recN"/>
    <property type="match status" value="1"/>
</dbReference>
<evidence type="ECO:0000256" key="6">
    <source>
        <dbReference type="ARBA" id="ARBA00022840"/>
    </source>
</evidence>